<evidence type="ECO:0000313" key="2">
    <source>
        <dbReference type="EMBL" id="GED66356.1"/>
    </source>
</evidence>
<dbReference type="Proteomes" id="UP000036834">
    <property type="component" value="Unassembled WGS sequence"/>
</dbReference>
<dbReference type="EMBL" id="BJON01000002">
    <property type="protein sequence ID" value="GED66356.1"/>
    <property type="molecule type" value="Genomic_DNA"/>
</dbReference>
<dbReference type="Pfam" id="PF11307">
    <property type="entry name" value="DUF3109"/>
    <property type="match status" value="1"/>
</dbReference>
<reference evidence="2 5" key="3">
    <citation type="submission" date="2019-06" db="EMBL/GenBank/DDBJ databases">
        <title>Whole genome shotgun sequence of Brevibacillus reuszeri NBRC 15719.</title>
        <authorList>
            <person name="Hosoyama A."/>
            <person name="Uohara A."/>
            <person name="Ohji S."/>
            <person name="Ichikawa N."/>
        </authorList>
    </citation>
    <scope>NUCLEOTIDE SEQUENCE [LARGE SCALE GENOMIC DNA]</scope>
    <source>
        <strain evidence="2 5">NBRC 15719</strain>
    </source>
</reference>
<dbReference type="RefSeq" id="WP_049740397.1">
    <property type="nucleotide sequence ID" value="NZ_BJON01000002.1"/>
</dbReference>
<protein>
    <recommendedName>
        <fullName evidence="6">DUF3109 domain-containing protein</fullName>
    </recommendedName>
</protein>
<evidence type="ECO:0008006" key="6">
    <source>
        <dbReference type="Google" id="ProtNLM"/>
    </source>
</evidence>
<gene>
    <name evidence="3" type="ORF">ADS79_21410</name>
    <name evidence="2" type="ORF">BRE01_00580</name>
</gene>
<comment type="similarity">
    <text evidence="1">Belongs to the Rv0495c family.</text>
</comment>
<sequence length="257" mass="29983">MKTKHAFRYVGTPDPITEREAYHCEKYIKKNKDQMLQTQKYLVDVPALLSLFHLDCWNCRKVHRETCCEGGQPYAVEKWQIPIIEGEIPEISKRIKDEQVKKALHQEGVWDPEQLVGTIRMRHGNCLFYQENNGRYGCAIHAYAEETGHDVHSLKPFSCQLYPIDLIDTGENILLTAVTQETSTFSRWGTDYLEQFYCASRNRRQLAVHLSDDLFALGGYRPAYEWNLPLLRYLLQEEADHVEKILADRYDLLSVQV</sequence>
<evidence type="ECO:0000256" key="1">
    <source>
        <dbReference type="ARBA" id="ARBA00093770"/>
    </source>
</evidence>
<dbReference type="PATRIC" id="fig|54915.3.peg.3416"/>
<accession>A0A0K9YRV8</accession>
<evidence type="ECO:0000313" key="4">
    <source>
        <dbReference type="Proteomes" id="UP000036834"/>
    </source>
</evidence>
<dbReference type="Proteomes" id="UP000319578">
    <property type="component" value="Unassembled WGS sequence"/>
</dbReference>
<dbReference type="STRING" id="54915.ADS79_21410"/>
<dbReference type="AlphaFoldDB" id="A0A0K9YRV8"/>
<dbReference type="InterPro" id="IPR021458">
    <property type="entry name" value="Rv0495c"/>
</dbReference>
<keyword evidence="5" id="KW-1185">Reference proteome</keyword>
<evidence type="ECO:0000313" key="3">
    <source>
        <dbReference type="EMBL" id="KNB71362.1"/>
    </source>
</evidence>
<dbReference type="OrthoDB" id="2380616at2"/>
<dbReference type="EMBL" id="LGIQ01000009">
    <property type="protein sequence ID" value="KNB71362.1"/>
    <property type="molecule type" value="Genomic_DNA"/>
</dbReference>
<name>A0A0K9YRV8_9BACL</name>
<organism evidence="3 4">
    <name type="scientific">Brevibacillus reuszeri</name>
    <dbReference type="NCBI Taxonomy" id="54915"/>
    <lineage>
        <taxon>Bacteria</taxon>
        <taxon>Bacillati</taxon>
        <taxon>Bacillota</taxon>
        <taxon>Bacilli</taxon>
        <taxon>Bacillales</taxon>
        <taxon>Paenibacillaceae</taxon>
        <taxon>Brevibacillus</taxon>
    </lineage>
</organism>
<reference evidence="4" key="1">
    <citation type="submission" date="2015-07" db="EMBL/GenBank/DDBJ databases">
        <title>Genome sequencing project for genomic taxonomy and phylogenomics of Bacillus-like bacteria.</title>
        <authorList>
            <person name="Liu B."/>
            <person name="Wang J."/>
            <person name="Zhu Y."/>
            <person name="Liu G."/>
            <person name="Chen Q."/>
            <person name="Chen Z."/>
            <person name="Lan J."/>
            <person name="Che J."/>
            <person name="Ge C."/>
            <person name="Shi H."/>
            <person name="Pan Z."/>
            <person name="Liu X."/>
        </authorList>
    </citation>
    <scope>NUCLEOTIDE SEQUENCE [LARGE SCALE GENOMIC DNA]</scope>
    <source>
        <strain evidence="4">DSM 9887</strain>
    </source>
</reference>
<reference evidence="3" key="2">
    <citation type="submission" date="2015-07" db="EMBL/GenBank/DDBJ databases">
        <title>MeaNS - Measles Nucleotide Surveillance Program.</title>
        <authorList>
            <person name="Tran T."/>
            <person name="Druce J."/>
        </authorList>
    </citation>
    <scope>NUCLEOTIDE SEQUENCE</scope>
    <source>
        <strain evidence="3">DSM 9887</strain>
    </source>
</reference>
<comment type="caution">
    <text evidence="3">The sequence shown here is derived from an EMBL/GenBank/DDBJ whole genome shotgun (WGS) entry which is preliminary data.</text>
</comment>
<proteinExistence type="inferred from homology"/>
<evidence type="ECO:0000313" key="5">
    <source>
        <dbReference type="Proteomes" id="UP000319578"/>
    </source>
</evidence>